<gene>
    <name evidence="7" type="ORF">GLS40_07095</name>
</gene>
<keyword evidence="2" id="KW-0596">Phosphopantetheine</keyword>
<dbReference type="InterPro" id="IPR020806">
    <property type="entry name" value="PKS_PP-bd"/>
</dbReference>
<evidence type="ECO:0000313" key="7">
    <source>
        <dbReference type="EMBL" id="MWB77784.1"/>
    </source>
</evidence>
<dbReference type="AlphaFoldDB" id="A0A844W4Z6"/>
<feature type="compositionally biased region" description="Pro residues" evidence="5">
    <location>
        <begin position="790"/>
        <end position="802"/>
    </location>
</feature>
<dbReference type="GO" id="GO:0031956">
    <property type="term" value="F:medium-chain fatty acid-CoA ligase activity"/>
    <property type="evidence" value="ECO:0007669"/>
    <property type="project" value="TreeGrafter"/>
</dbReference>
<dbReference type="InterPro" id="IPR045851">
    <property type="entry name" value="AMP-bd_C_sf"/>
</dbReference>
<evidence type="ECO:0000256" key="4">
    <source>
        <dbReference type="ARBA" id="ARBA00022598"/>
    </source>
</evidence>
<dbReference type="PROSITE" id="PS50075">
    <property type="entry name" value="CARRIER"/>
    <property type="match status" value="1"/>
</dbReference>
<dbReference type="EMBL" id="WNXQ01000003">
    <property type="protein sequence ID" value="MWB77784.1"/>
    <property type="molecule type" value="Genomic_DNA"/>
</dbReference>
<dbReference type="GO" id="GO:0031177">
    <property type="term" value="F:phosphopantetheine binding"/>
    <property type="evidence" value="ECO:0007669"/>
    <property type="project" value="InterPro"/>
</dbReference>
<evidence type="ECO:0000256" key="2">
    <source>
        <dbReference type="ARBA" id="ARBA00022450"/>
    </source>
</evidence>
<dbReference type="Gene3D" id="3.40.50.1820">
    <property type="entry name" value="alpha/beta hydrolase"/>
    <property type="match status" value="1"/>
</dbReference>
<evidence type="ECO:0000256" key="3">
    <source>
        <dbReference type="ARBA" id="ARBA00022553"/>
    </source>
</evidence>
<dbReference type="GO" id="GO:0006631">
    <property type="term" value="P:fatty acid metabolic process"/>
    <property type="evidence" value="ECO:0007669"/>
    <property type="project" value="TreeGrafter"/>
</dbReference>
<dbReference type="Pfam" id="PF13193">
    <property type="entry name" value="AMP-binding_C"/>
    <property type="match status" value="1"/>
</dbReference>
<dbReference type="InterPro" id="IPR000873">
    <property type="entry name" value="AMP-dep_synth/lig_dom"/>
</dbReference>
<keyword evidence="4" id="KW-0436">Ligase</keyword>
<sequence>MTAIDPLSLISAPAVAPDAAALVDVTGAQVSHGALSSALDAIGAAIGAQGLAGLRIVTLLPDCPGTLVLLLALMRQAQVMPLSPELTDAELRATLDGAGADVILTVPGAGRGVQGLAPATATAEPGGLDRIDRLAGSIATGGALPPAHVGPGLVLFTSGTTSQPKRVPLRLEALDLSAGTIATHLRLTPSDRAVHMLPMFHIGALVDLCLAPLKAGGSVCLAHPMSADSVARAVLQQGATWLQAVPTMMHALIAGIPPEQAAEMGARLRFVRSVSADLAPELQSRFEQHFAPAPVVQMYGMTEAAGQIASNPAPPDRGRAGSVGRVAGPELQVMDPLGNPLPPGASGEICIAGPQVSEGYENAPRAAHFHGRWLRTGDLGHLDGDGFLFLEGRLKEIINRGGEKIAPTEVERALTALPGLRDVVVFAQPHPTLGEVPAAVVVADDPGFDPQAARAALAEQLAPYKIPHRIAVLDEMPRLRSGKVDRRAAAAALTGGRPGNRQPLSALGARIAAIWADVLQSDRPGPADDFFDMGGDSLSATAFVTALETRLGRELPVDLLYRAPTLEGLEQAIEGFQGTTYHGPLPRRIFRAMRRRVAASPGQKLGPTSLISRWAGAAPGAPLVWSGGEMATILDITGHGRPLYEVQSLTGLPQKSARNTGLLADHYAAELADLLEPGGYAIGGFCQGAVLTRALAERLAARGCPPALFVPLDRHFDRPFTAAPALCVWSQSSPFSAANLFARPEGALPALYPRGAEGLRMPVPHLDLFRHAAMTGILARMDELMADPPRPADPPIGTPAPPRLRIRASGPRRARGGDRVTVQGRLGGLTGPSGGLRIGARWKNLDFHHRMSHAASLPLPGDGAFALEVPVPEVRMPLILEVDVMVDGFFWASDAGRRPWRRLVFIS</sequence>
<dbReference type="PANTHER" id="PTHR43201">
    <property type="entry name" value="ACYL-COA SYNTHETASE"/>
    <property type="match status" value="1"/>
</dbReference>
<dbReference type="InterPro" id="IPR029058">
    <property type="entry name" value="AB_hydrolase_fold"/>
</dbReference>
<organism evidence="7 8">
    <name type="scientific">Pseudooceanicola pacificus</name>
    <dbReference type="NCBI Taxonomy" id="2676438"/>
    <lineage>
        <taxon>Bacteria</taxon>
        <taxon>Pseudomonadati</taxon>
        <taxon>Pseudomonadota</taxon>
        <taxon>Alphaproteobacteria</taxon>
        <taxon>Rhodobacterales</taxon>
        <taxon>Paracoccaceae</taxon>
        <taxon>Pseudooceanicola</taxon>
    </lineage>
</organism>
<dbReference type="Proteomes" id="UP000443843">
    <property type="component" value="Unassembled WGS sequence"/>
</dbReference>
<dbReference type="Gene3D" id="1.10.1200.10">
    <property type="entry name" value="ACP-like"/>
    <property type="match status" value="1"/>
</dbReference>
<evidence type="ECO:0000259" key="6">
    <source>
        <dbReference type="PROSITE" id="PS50075"/>
    </source>
</evidence>
<dbReference type="InterPro" id="IPR009081">
    <property type="entry name" value="PP-bd_ACP"/>
</dbReference>
<dbReference type="Pfam" id="PF00501">
    <property type="entry name" value="AMP-binding"/>
    <property type="match status" value="1"/>
</dbReference>
<dbReference type="Gene3D" id="3.30.300.30">
    <property type="match status" value="1"/>
</dbReference>
<keyword evidence="8" id="KW-1185">Reference proteome</keyword>
<keyword evidence="3" id="KW-0597">Phosphoprotein</keyword>
<evidence type="ECO:0000256" key="5">
    <source>
        <dbReference type="SAM" id="MobiDB-lite"/>
    </source>
</evidence>
<dbReference type="PROSITE" id="PS00455">
    <property type="entry name" value="AMP_BINDING"/>
    <property type="match status" value="1"/>
</dbReference>
<dbReference type="InterPro" id="IPR042099">
    <property type="entry name" value="ANL_N_sf"/>
</dbReference>
<dbReference type="SMART" id="SM00823">
    <property type="entry name" value="PKS_PP"/>
    <property type="match status" value="1"/>
</dbReference>
<dbReference type="InterPro" id="IPR020845">
    <property type="entry name" value="AMP-binding_CS"/>
</dbReference>
<dbReference type="SUPFAM" id="SSF56801">
    <property type="entry name" value="Acetyl-CoA synthetase-like"/>
    <property type="match status" value="1"/>
</dbReference>
<dbReference type="SUPFAM" id="SSF47336">
    <property type="entry name" value="ACP-like"/>
    <property type="match status" value="1"/>
</dbReference>
<dbReference type="RefSeq" id="WP_160382044.1">
    <property type="nucleotide sequence ID" value="NZ_WNXQ01000003.1"/>
</dbReference>
<feature type="domain" description="Carrier" evidence="6">
    <location>
        <begin position="502"/>
        <end position="577"/>
    </location>
</feature>
<feature type="region of interest" description="Disordered" evidence="5">
    <location>
        <begin position="790"/>
        <end position="818"/>
    </location>
</feature>
<name>A0A844W4Z6_9RHOB</name>
<dbReference type="SUPFAM" id="SSF53474">
    <property type="entry name" value="alpha/beta-Hydrolases"/>
    <property type="match status" value="1"/>
</dbReference>
<evidence type="ECO:0000256" key="1">
    <source>
        <dbReference type="ARBA" id="ARBA00006432"/>
    </source>
</evidence>
<dbReference type="PANTHER" id="PTHR43201:SF5">
    <property type="entry name" value="MEDIUM-CHAIN ACYL-COA LIGASE ACSF2, MITOCHONDRIAL"/>
    <property type="match status" value="1"/>
</dbReference>
<dbReference type="InterPro" id="IPR025110">
    <property type="entry name" value="AMP-bd_C"/>
</dbReference>
<proteinExistence type="inferred from homology"/>
<evidence type="ECO:0000313" key="8">
    <source>
        <dbReference type="Proteomes" id="UP000443843"/>
    </source>
</evidence>
<accession>A0A844W4Z6</accession>
<feature type="compositionally biased region" description="Basic residues" evidence="5">
    <location>
        <begin position="804"/>
        <end position="814"/>
    </location>
</feature>
<dbReference type="Pfam" id="PF00550">
    <property type="entry name" value="PP-binding"/>
    <property type="match status" value="1"/>
</dbReference>
<dbReference type="Gene3D" id="3.40.50.12780">
    <property type="entry name" value="N-terminal domain of ligase-like"/>
    <property type="match status" value="1"/>
</dbReference>
<comment type="similarity">
    <text evidence="1">Belongs to the ATP-dependent AMP-binding enzyme family.</text>
</comment>
<protein>
    <submittedName>
        <fullName evidence="7">AMP-binding protein</fullName>
    </submittedName>
</protein>
<comment type="caution">
    <text evidence="7">The sequence shown here is derived from an EMBL/GenBank/DDBJ whole genome shotgun (WGS) entry which is preliminary data.</text>
</comment>
<reference evidence="7 8" key="1">
    <citation type="submission" date="2019-11" db="EMBL/GenBank/DDBJ databases">
        <title>Pseudooceanicola pacifica sp. nov., isolated from deep-sea sediment of the Pacific Ocean.</title>
        <authorList>
            <person name="Lyu L."/>
        </authorList>
    </citation>
    <scope>NUCLEOTIDE SEQUENCE [LARGE SCALE GENOMIC DNA]</scope>
    <source>
        <strain evidence="7 8">216_PA32_1</strain>
    </source>
</reference>
<dbReference type="InterPro" id="IPR036736">
    <property type="entry name" value="ACP-like_sf"/>
</dbReference>